<dbReference type="PATRIC" id="fig|1789004.3.peg.2502"/>
<comment type="caution">
    <text evidence="2">The sequence shown here is derived from an EMBL/GenBank/DDBJ whole genome shotgun (WGS) entry which is preliminary data.</text>
</comment>
<keyword evidence="3" id="KW-1185">Reference proteome</keyword>
<reference evidence="2 3" key="1">
    <citation type="submission" date="2016-01" db="EMBL/GenBank/DDBJ databases">
        <title>Genome sequence of the acidophilic iron oxidising Ferrovum strain Z-31.</title>
        <authorList>
            <person name="Poehlein A."/>
            <person name="Ullrich S.R."/>
            <person name="Schloemann M."/>
            <person name="Muehling M."/>
            <person name="Daniel R."/>
        </authorList>
    </citation>
    <scope>NUCLEOTIDE SEQUENCE [LARGE SCALE GENOMIC DNA]</scope>
    <source>
        <strain evidence="2 3">Z-31</strain>
    </source>
</reference>
<dbReference type="InterPro" id="IPR003615">
    <property type="entry name" value="HNH_nuc"/>
</dbReference>
<evidence type="ECO:0000313" key="2">
    <source>
        <dbReference type="EMBL" id="KXW57112.1"/>
    </source>
</evidence>
<dbReference type="RefSeq" id="WP_082783487.1">
    <property type="nucleotide sequence ID" value="NZ_LRRD01000120.1"/>
</dbReference>
<sequence length="271" mass="31364">MLDSNQIEYELVRRNFRLEVDNTHARGFRSPYAQHLVYVKTSRKRKQDPLLPVLKQPLVLHWKMDIFYLELIKLASATVGYCNHNMLGFNGPDDKKPNGIAIDIESDKVLDEILNVTNIIPLRSCSAFEDIEQEMSELKKLPETTRKTIIDARLGQGKFRADLQDYWKGCAVTGCTEYKMLRASHIKPWRDSNNSERLNPHNGLLLTANLDVAFDQGLISFDDIGNILIKKLFSSEDLNNLGIRPDMKLRRMGEQHKLFLTEHRSRNHFNK</sequence>
<proteinExistence type="predicted"/>
<evidence type="ECO:0000259" key="1">
    <source>
        <dbReference type="Pfam" id="PF13391"/>
    </source>
</evidence>
<organism evidence="2 3">
    <name type="scientific">Ferrovum myxofaciens</name>
    <dbReference type="NCBI Taxonomy" id="416213"/>
    <lineage>
        <taxon>Bacteria</taxon>
        <taxon>Pseudomonadati</taxon>
        <taxon>Pseudomonadota</taxon>
        <taxon>Betaproteobacteria</taxon>
        <taxon>Ferrovales</taxon>
        <taxon>Ferrovaceae</taxon>
        <taxon>Ferrovum</taxon>
    </lineage>
</organism>
<protein>
    <recommendedName>
        <fullName evidence="1">HNH nuclease domain-containing protein</fullName>
    </recommendedName>
</protein>
<accession>A0A149VV69</accession>
<gene>
    <name evidence="2" type="ORF">FEMY_23680</name>
</gene>
<name>A0A149VV69_9PROT</name>
<evidence type="ECO:0000313" key="3">
    <source>
        <dbReference type="Proteomes" id="UP000075653"/>
    </source>
</evidence>
<dbReference type="AlphaFoldDB" id="A0A149VV69"/>
<feature type="domain" description="HNH nuclease" evidence="1">
    <location>
        <begin position="170"/>
        <end position="222"/>
    </location>
</feature>
<dbReference type="Pfam" id="PF13391">
    <property type="entry name" value="HNH_2"/>
    <property type="match status" value="1"/>
</dbReference>
<dbReference type="Proteomes" id="UP000075653">
    <property type="component" value="Unassembled WGS sequence"/>
</dbReference>
<dbReference type="EMBL" id="LRRD01000120">
    <property type="protein sequence ID" value="KXW57112.1"/>
    <property type="molecule type" value="Genomic_DNA"/>
</dbReference>